<reference evidence="4" key="1">
    <citation type="journal article" date="2020" name="Stud. Mycol.">
        <title>101 Dothideomycetes genomes: a test case for predicting lifestyles and emergence of pathogens.</title>
        <authorList>
            <person name="Haridas S."/>
            <person name="Albert R."/>
            <person name="Binder M."/>
            <person name="Bloem J."/>
            <person name="Labutti K."/>
            <person name="Salamov A."/>
            <person name="Andreopoulos B."/>
            <person name="Baker S."/>
            <person name="Barry K."/>
            <person name="Bills G."/>
            <person name="Bluhm B."/>
            <person name="Cannon C."/>
            <person name="Castanera R."/>
            <person name="Culley D."/>
            <person name="Daum C."/>
            <person name="Ezra D."/>
            <person name="Gonzalez J."/>
            <person name="Henrissat B."/>
            <person name="Kuo A."/>
            <person name="Liang C."/>
            <person name="Lipzen A."/>
            <person name="Lutzoni F."/>
            <person name="Magnuson J."/>
            <person name="Mondo S."/>
            <person name="Nolan M."/>
            <person name="Ohm R."/>
            <person name="Pangilinan J."/>
            <person name="Park H.-J."/>
            <person name="Ramirez L."/>
            <person name="Alfaro M."/>
            <person name="Sun H."/>
            <person name="Tritt A."/>
            <person name="Yoshinaga Y."/>
            <person name="Zwiers L.-H."/>
            <person name="Turgeon B."/>
            <person name="Goodwin S."/>
            <person name="Spatafora J."/>
            <person name="Crous P."/>
            <person name="Grigoriev I."/>
        </authorList>
    </citation>
    <scope>NUCLEOTIDE SEQUENCE</scope>
    <source>
        <strain evidence="4">CBS 115976</strain>
    </source>
</reference>
<evidence type="ECO:0000313" key="4">
    <source>
        <dbReference type="EMBL" id="KAF2675113.1"/>
    </source>
</evidence>
<organism evidence="4 5">
    <name type="scientific">Microthyrium microscopicum</name>
    <dbReference type="NCBI Taxonomy" id="703497"/>
    <lineage>
        <taxon>Eukaryota</taxon>
        <taxon>Fungi</taxon>
        <taxon>Dikarya</taxon>
        <taxon>Ascomycota</taxon>
        <taxon>Pezizomycotina</taxon>
        <taxon>Dothideomycetes</taxon>
        <taxon>Dothideomycetes incertae sedis</taxon>
        <taxon>Microthyriales</taxon>
        <taxon>Microthyriaceae</taxon>
        <taxon>Microthyrium</taxon>
    </lineage>
</organism>
<evidence type="ECO:0000259" key="3">
    <source>
        <dbReference type="Pfam" id="PF08574"/>
    </source>
</evidence>
<evidence type="ECO:0000313" key="5">
    <source>
        <dbReference type="Proteomes" id="UP000799302"/>
    </source>
</evidence>
<feature type="compositionally biased region" description="Acidic residues" evidence="2">
    <location>
        <begin position="196"/>
        <end position="209"/>
    </location>
</feature>
<keyword evidence="5" id="KW-1185">Reference proteome</keyword>
<proteinExistence type="inferred from homology"/>
<sequence>MESLNPENNQRVIHVKRKRDDEPIDALFLASTSIKRARQTQNNQFIFKRDLTAAPIASLPPTPPQPPPAAHVRTNAQGLVIGDDGIPAILGSAEGDEVRDPLSLRQSRPVSTPVVNVPARRHVVVQTSAESKRTFAIAEDSDVMDVDNEFVYDVFVRAPETGFALATNVSGPEAVGTLTVAEADDGWLEELWDGSDDEAVHSDDEDSNAEDYYGADYPDDEDDDFNSGDEYEREDDEYVADYDDHFQAASYR</sequence>
<dbReference type="Proteomes" id="UP000799302">
    <property type="component" value="Unassembled WGS sequence"/>
</dbReference>
<dbReference type="EMBL" id="MU004230">
    <property type="protein sequence ID" value="KAF2675113.1"/>
    <property type="molecule type" value="Genomic_DNA"/>
</dbReference>
<dbReference type="AlphaFoldDB" id="A0A6A6UUG2"/>
<accession>A0A6A6UUG2</accession>
<dbReference type="PANTHER" id="PTHR28063:SF1">
    <property type="entry name" value="RNA POLYMERASE II NUCLEAR LOCALIZATION PROTEIN IWR1"/>
    <property type="match status" value="1"/>
</dbReference>
<protein>
    <recommendedName>
        <fullName evidence="3">Transcription factor Iwr1 domain-containing protein</fullName>
    </recommendedName>
</protein>
<dbReference type="GO" id="GO:0005737">
    <property type="term" value="C:cytoplasm"/>
    <property type="evidence" value="ECO:0007669"/>
    <property type="project" value="TreeGrafter"/>
</dbReference>
<comment type="similarity">
    <text evidence="1">Belongs to the IWR1/SLC7A6OS family.</text>
</comment>
<dbReference type="PANTHER" id="PTHR28063">
    <property type="entry name" value="RNA POLYMERASE II NUCLEAR LOCALIZATION PROTEIN IWR1"/>
    <property type="match status" value="1"/>
</dbReference>
<evidence type="ECO:0000256" key="2">
    <source>
        <dbReference type="SAM" id="MobiDB-lite"/>
    </source>
</evidence>
<feature type="compositionally biased region" description="Acidic residues" evidence="2">
    <location>
        <begin position="217"/>
        <end position="241"/>
    </location>
</feature>
<evidence type="ECO:0000256" key="1">
    <source>
        <dbReference type="ARBA" id="ARBA00010218"/>
    </source>
</evidence>
<feature type="region of interest" description="Disordered" evidence="2">
    <location>
        <begin position="196"/>
        <end position="252"/>
    </location>
</feature>
<dbReference type="Pfam" id="PF08574">
    <property type="entry name" value="Iwr1"/>
    <property type="match status" value="1"/>
</dbReference>
<name>A0A6A6UUG2_9PEZI</name>
<feature type="domain" description="Transcription factor Iwr1" evidence="3">
    <location>
        <begin position="149"/>
        <end position="221"/>
    </location>
</feature>
<dbReference type="GO" id="GO:0006606">
    <property type="term" value="P:protein import into nucleus"/>
    <property type="evidence" value="ECO:0007669"/>
    <property type="project" value="InterPro"/>
</dbReference>
<dbReference type="InterPro" id="IPR040150">
    <property type="entry name" value="Iwr1"/>
</dbReference>
<gene>
    <name evidence="4" type="ORF">BT63DRAFT_450093</name>
</gene>
<dbReference type="InterPro" id="IPR013883">
    <property type="entry name" value="TF_Iwr1_dom"/>
</dbReference>